<sequence>RWSPAPAPTPQPETTGEALDGAPQAPTGTDAGGVVPTPP</sequence>
<evidence type="ECO:0000313" key="3">
    <source>
        <dbReference type="Proteomes" id="UP000533080"/>
    </source>
</evidence>
<dbReference type="AlphaFoldDB" id="A0A7Y4MVI8"/>
<name>A0A7Y4MVI8_MYXXA</name>
<reference evidence="2 3" key="1">
    <citation type="submission" date="2020-05" db="EMBL/GenBank/DDBJ databases">
        <authorList>
            <person name="Whitworth D."/>
        </authorList>
    </citation>
    <scope>NUCLEOTIDE SEQUENCE [LARGE SCALE GENOMIC DNA]</scope>
    <source>
        <strain evidence="2 3">AM005</strain>
    </source>
</reference>
<feature type="region of interest" description="Disordered" evidence="1">
    <location>
        <begin position="1"/>
        <end position="39"/>
    </location>
</feature>
<accession>A0A7Y4MVI8</accession>
<dbReference type="Proteomes" id="UP000533080">
    <property type="component" value="Unassembled WGS sequence"/>
</dbReference>
<organism evidence="2 3">
    <name type="scientific">Myxococcus xanthus</name>
    <dbReference type="NCBI Taxonomy" id="34"/>
    <lineage>
        <taxon>Bacteria</taxon>
        <taxon>Pseudomonadati</taxon>
        <taxon>Myxococcota</taxon>
        <taxon>Myxococcia</taxon>
        <taxon>Myxococcales</taxon>
        <taxon>Cystobacterineae</taxon>
        <taxon>Myxococcaceae</taxon>
        <taxon>Myxococcus</taxon>
    </lineage>
</organism>
<protein>
    <submittedName>
        <fullName evidence="2">IF-2 protein</fullName>
    </submittedName>
</protein>
<evidence type="ECO:0000256" key="1">
    <source>
        <dbReference type="SAM" id="MobiDB-lite"/>
    </source>
</evidence>
<evidence type="ECO:0000313" key="2">
    <source>
        <dbReference type="EMBL" id="NOJ83745.1"/>
    </source>
</evidence>
<gene>
    <name evidence="2" type="ORF">HNV28_36470</name>
</gene>
<dbReference type="EMBL" id="JABFNT010000234">
    <property type="protein sequence ID" value="NOJ83745.1"/>
    <property type="molecule type" value="Genomic_DNA"/>
</dbReference>
<proteinExistence type="predicted"/>
<feature type="non-terminal residue" evidence="2">
    <location>
        <position position="1"/>
    </location>
</feature>
<feature type="compositionally biased region" description="Pro residues" evidence="1">
    <location>
        <begin position="1"/>
        <end position="11"/>
    </location>
</feature>
<comment type="caution">
    <text evidence="2">The sequence shown here is derived from an EMBL/GenBank/DDBJ whole genome shotgun (WGS) entry which is preliminary data.</text>
</comment>